<dbReference type="EMBL" id="JAALLT010000002">
    <property type="protein sequence ID" value="NGP75921.1"/>
    <property type="molecule type" value="Genomic_DNA"/>
</dbReference>
<gene>
    <name evidence="1" type="ORF">G3570_04700</name>
</gene>
<proteinExistence type="predicted"/>
<evidence type="ECO:0008006" key="3">
    <source>
        <dbReference type="Google" id="ProtNLM"/>
    </source>
</evidence>
<protein>
    <recommendedName>
        <fullName evidence="3">Sulfotransferase domain-containing protein</fullName>
    </recommendedName>
</protein>
<dbReference type="AlphaFoldDB" id="A0A6M1SKT1"/>
<sequence>MKKLIIHIGYPKTATTSLQLNLLGDLWREHKIEYINHLKEPKPYLGNIRCYKNIQSIISGRNYSDFELKNELKSLEHIKKSITVISAETLSTIYPDHNFANLDSFAYKNAQKFKETFSGYFDVIEIVIGIRAQREIVHAVYKQWYNEIVGENPIFEDFTKWLEENFSKSKSEQSILFNYNIFIQEYCKVFGRKNVHILLYEDLLHDKNMYYNKLAFIFDTEKSKVQTSLERNIRNKSNLRDDGKIEIPRSTLGQKITSPFRRILRKNVNSSKYDSIKRIYHAIIPESIRDRKIGANKAVRQIKENEANYLKNRFKDSNLKLISSFDFNKEKMKKYKYI</sequence>
<dbReference type="InterPro" id="IPR027417">
    <property type="entry name" value="P-loop_NTPase"/>
</dbReference>
<reference evidence="1 2" key="1">
    <citation type="submission" date="2020-02" db="EMBL/GenBank/DDBJ databases">
        <title>Balneolaceae bacterium YR4-1, complete genome.</title>
        <authorList>
            <person name="Li Y."/>
            <person name="Wu S."/>
        </authorList>
    </citation>
    <scope>NUCLEOTIDE SEQUENCE [LARGE SCALE GENOMIC DNA]</scope>
    <source>
        <strain evidence="1 2">YR4-1</strain>
    </source>
</reference>
<comment type="caution">
    <text evidence="1">The sequence shown here is derived from an EMBL/GenBank/DDBJ whole genome shotgun (WGS) entry which is preliminary data.</text>
</comment>
<keyword evidence="2" id="KW-1185">Reference proteome</keyword>
<accession>A0A6M1SKT1</accession>
<dbReference type="SUPFAM" id="SSF52540">
    <property type="entry name" value="P-loop containing nucleoside triphosphate hydrolases"/>
    <property type="match status" value="1"/>
</dbReference>
<evidence type="ECO:0000313" key="2">
    <source>
        <dbReference type="Proteomes" id="UP000473278"/>
    </source>
</evidence>
<organism evidence="1 2">
    <name type="scientific">Halalkalibaculum roseum</name>
    <dbReference type="NCBI Taxonomy" id="2709311"/>
    <lineage>
        <taxon>Bacteria</taxon>
        <taxon>Pseudomonadati</taxon>
        <taxon>Balneolota</taxon>
        <taxon>Balneolia</taxon>
        <taxon>Balneolales</taxon>
        <taxon>Balneolaceae</taxon>
        <taxon>Halalkalibaculum</taxon>
    </lineage>
</organism>
<dbReference type="RefSeq" id="WP_165139813.1">
    <property type="nucleotide sequence ID" value="NZ_JAALLT010000002.1"/>
</dbReference>
<name>A0A6M1SKT1_9BACT</name>
<evidence type="ECO:0000313" key="1">
    <source>
        <dbReference type="EMBL" id="NGP75921.1"/>
    </source>
</evidence>
<dbReference type="Proteomes" id="UP000473278">
    <property type="component" value="Unassembled WGS sequence"/>
</dbReference>
<dbReference type="Gene3D" id="3.40.50.300">
    <property type="entry name" value="P-loop containing nucleotide triphosphate hydrolases"/>
    <property type="match status" value="1"/>
</dbReference>